<keyword evidence="1" id="KW-1133">Transmembrane helix</keyword>
<dbReference type="InterPro" id="IPR012902">
    <property type="entry name" value="N_methyl_site"/>
</dbReference>
<keyword evidence="1" id="KW-0472">Membrane</keyword>
<name>A0ABT7Y1E1_9VIBR</name>
<sequence length="208" mass="22740">MSKQRGVGLIELMIASVIGIVALMAIGSLYINVQKVAAERYKQLTLIQNTASVVQMLSSDLQRAGYDGNNGYSLRISGATDTLYTLNGVDHGLVAYAYQVGTSGALPLYKNVVYQQRSGASNSLFVCEKKRTTLMDVNEVVNLAGTGICFNLFDSKVIELSDFEVKSARVEGQKARTALVSIEVVTHLTDQPSIESRQVLTIKQRNWQ</sequence>
<reference evidence="2" key="1">
    <citation type="submission" date="2024-05" db="EMBL/GenBank/DDBJ databases">
        <title>Genome Sequences of Four Agar- Degrading Marine Bacteria.</title>
        <authorList>
            <person name="Phillips E.K."/>
            <person name="Shaffer J.C."/>
            <person name="Henson M.W."/>
            <person name="Temperton B."/>
            <person name="Thrash C.J."/>
            <person name="Martin M.O."/>
        </authorList>
    </citation>
    <scope>NUCLEOTIDE SEQUENCE</scope>
    <source>
        <strain evidence="2">EKP203</strain>
    </source>
</reference>
<dbReference type="Pfam" id="PF07963">
    <property type="entry name" value="N_methyl"/>
    <property type="match status" value="1"/>
</dbReference>
<protein>
    <submittedName>
        <fullName evidence="2">Prepilin-type N-terminal cleavage/methylation domain-containing protein</fullName>
    </submittedName>
</protein>
<evidence type="ECO:0000313" key="3">
    <source>
        <dbReference type="Proteomes" id="UP001169719"/>
    </source>
</evidence>
<comment type="caution">
    <text evidence="2">The sequence shown here is derived from an EMBL/GenBank/DDBJ whole genome shotgun (WGS) entry which is preliminary data.</text>
</comment>
<feature type="transmembrane region" description="Helical" evidence="1">
    <location>
        <begin position="12"/>
        <end position="33"/>
    </location>
</feature>
<dbReference type="EMBL" id="JAUEOZ010000001">
    <property type="protein sequence ID" value="MDN2481852.1"/>
    <property type="molecule type" value="Genomic_DNA"/>
</dbReference>
<organism evidence="2 3">
    <name type="scientific">Vibrio agarivorans</name>
    <dbReference type="NCBI Taxonomy" id="153622"/>
    <lineage>
        <taxon>Bacteria</taxon>
        <taxon>Pseudomonadati</taxon>
        <taxon>Pseudomonadota</taxon>
        <taxon>Gammaproteobacteria</taxon>
        <taxon>Vibrionales</taxon>
        <taxon>Vibrionaceae</taxon>
        <taxon>Vibrio</taxon>
    </lineage>
</organism>
<dbReference type="Proteomes" id="UP001169719">
    <property type="component" value="Unassembled WGS sequence"/>
</dbReference>
<accession>A0ABT7Y1E1</accession>
<proteinExistence type="predicted"/>
<dbReference type="RefSeq" id="WP_289962501.1">
    <property type="nucleotide sequence ID" value="NZ_JAUEOZ010000001.1"/>
</dbReference>
<evidence type="ECO:0000313" key="2">
    <source>
        <dbReference type="EMBL" id="MDN2481852.1"/>
    </source>
</evidence>
<gene>
    <name evidence="2" type="ORF">QWJ08_10650</name>
</gene>
<dbReference type="InterPro" id="IPR016419">
    <property type="entry name" value="Prepilin_Pept-dep_B_prd"/>
</dbReference>
<evidence type="ECO:0000256" key="1">
    <source>
        <dbReference type="SAM" id="Phobius"/>
    </source>
</evidence>
<dbReference type="PIRSF" id="PIRSF004525">
    <property type="entry name" value="Pilin_peptidase-dep_B_prd"/>
    <property type="match status" value="1"/>
</dbReference>
<keyword evidence="3" id="KW-1185">Reference proteome</keyword>
<keyword evidence="1" id="KW-0812">Transmembrane</keyword>